<name>A0A482U3A9_9PSED</name>
<dbReference type="EMBL" id="RWYU02000007">
    <property type="protein sequence ID" value="RYJ60925.1"/>
    <property type="molecule type" value="Genomic_DNA"/>
</dbReference>
<proteinExistence type="predicted"/>
<organism evidence="1 2">
    <name type="scientific">Pseudomonas songnenensis</name>
    <dbReference type="NCBI Taxonomy" id="1176259"/>
    <lineage>
        <taxon>Bacteria</taxon>
        <taxon>Pseudomonadati</taxon>
        <taxon>Pseudomonadota</taxon>
        <taxon>Gammaproteobacteria</taxon>
        <taxon>Pseudomonadales</taxon>
        <taxon>Pseudomonadaceae</taxon>
        <taxon>Pseudomonas</taxon>
    </lineage>
</organism>
<sequence>MIVPDLLRAPRDVHVLTEKPNTEGGGSDRFWSMRLEGLHYDHIRAAVDELRSRWSRPIPKQIARSVKSVALQDALARTLGARSYSHWREVEQPKIADFLHEHGMSVPTDLIKWPYSPRGVGSLTARQVADRLFNSGLPLPKRLFTGVGSCLFAPRAYGRLDFDQAAGYAFWTDQQRYAFCEQHEEEILLRAEYMQDGCGLDYLDMTGRMLMLNAVSEFIGCMYNMMGSNLIEPALGEPVMRSYNMSAEGEAFELQLFRLFRKEIEGSDDGWVEVLPVPGNANLIFLKGANGAFDWVVRDQRDKAFTSNPLYPFFDKGEIPRAMDQSKLDGHLYFATGTWAEKLEHDAESRHYVEGGTAANWPGYAKLIQRELIASLGYRSPRPATGAVSDHFIPHRLGESCLMVSPLVTIADFFDFCSRTNWGQIRQEKACKTLDKRIDDLGAINMDPSDLPVSVTWLDAVAYCRDYEARTGLPVRLMTIDEWRQLAPPPMDFSHVRSSRLLIVKKGEMPDDPIYEQLGWGIVGGDGKLGGNSAHRHQADGSMRYGPNLKWVDNDAGLAFASVPGFGEWLSDHRHGSAPAACVATGRSVAGGTIERDLCPVRMTMSYKGVKVGFRLCYVAHLDA</sequence>
<dbReference type="RefSeq" id="WP_126190102.1">
    <property type="nucleotide sequence ID" value="NZ_RWYU02000007.1"/>
</dbReference>
<comment type="caution">
    <text evidence="1">The sequence shown here is derived from an EMBL/GenBank/DDBJ whole genome shotgun (WGS) entry which is preliminary data.</text>
</comment>
<dbReference type="SUPFAM" id="SSF56436">
    <property type="entry name" value="C-type lectin-like"/>
    <property type="match status" value="1"/>
</dbReference>
<dbReference type="Proteomes" id="UP000282800">
    <property type="component" value="Unassembled WGS sequence"/>
</dbReference>
<evidence type="ECO:0000313" key="1">
    <source>
        <dbReference type="EMBL" id="RYJ60925.1"/>
    </source>
</evidence>
<accession>A0A482U3A9</accession>
<dbReference type="OrthoDB" id="6993600at2"/>
<dbReference type="AlphaFoldDB" id="A0A482U3A9"/>
<protein>
    <recommendedName>
        <fullName evidence="3">Sulfatase-modifying factor enzyme domain-containing protein</fullName>
    </recommendedName>
</protein>
<reference evidence="1 2" key="1">
    <citation type="submission" date="2019-01" db="EMBL/GenBank/DDBJ databases">
        <title>High-quality draft genome of. Pseudomonas songnenensis str. L103, a full-fledged denitrifier isolated from 100 meters deep aquifer in a heavily nitrogen fertilized agricultural area.</title>
        <authorList>
            <person name="Liu M."/>
            <person name="Liu B."/>
        </authorList>
    </citation>
    <scope>NUCLEOTIDE SEQUENCE [LARGE SCALE GENOMIC DNA]</scope>
    <source>
        <strain evidence="1 2">L103</strain>
    </source>
</reference>
<gene>
    <name evidence="1" type="ORF">EJA06_016680</name>
</gene>
<evidence type="ECO:0008006" key="3">
    <source>
        <dbReference type="Google" id="ProtNLM"/>
    </source>
</evidence>
<dbReference type="InterPro" id="IPR016187">
    <property type="entry name" value="CTDL_fold"/>
</dbReference>
<evidence type="ECO:0000313" key="2">
    <source>
        <dbReference type="Proteomes" id="UP000282800"/>
    </source>
</evidence>